<keyword evidence="3" id="KW-1185">Reference proteome</keyword>
<organism evidence="2 3">
    <name type="scientific">Lodderomyces beijingensis</name>
    <dbReference type="NCBI Taxonomy" id="1775926"/>
    <lineage>
        <taxon>Eukaryota</taxon>
        <taxon>Fungi</taxon>
        <taxon>Dikarya</taxon>
        <taxon>Ascomycota</taxon>
        <taxon>Saccharomycotina</taxon>
        <taxon>Pichiomycetes</taxon>
        <taxon>Debaryomycetaceae</taxon>
        <taxon>Candida/Lodderomyces clade</taxon>
        <taxon>Lodderomyces</taxon>
    </lineage>
</organism>
<gene>
    <name evidence="2" type="ORF">LODBEIA_P44180</name>
</gene>
<dbReference type="GeneID" id="92209614"/>
<reference evidence="2 3" key="1">
    <citation type="submission" date="2024-03" db="EMBL/GenBank/DDBJ databases">
        <authorList>
            <person name="Brejova B."/>
        </authorList>
    </citation>
    <scope>NUCLEOTIDE SEQUENCE [LARGE SCALE GENOMIC DNA]</scope>
    <source>
        <strain evidence="2 3">CBS 14171</strain>
    </source>
</reference>
<feature type="region of interest" description="Disordered" evidence="1">
    <location>
        <begin position="98"/>
        <end position="153"/>
    </location>
</feature>
<protein>
    <submittedName>
        <fullName evidence="2">Uncharacterized protein</fullName>
    </submittedName>
</protein>
<evidence type="ECO:0000256" key="1">
    <source>
        <dbReference type="SAM" id="MobiDB-lite"/>
    </source>
</evidence>
<accession>A0ABP0ZPX5</accession>
<dbReference type="Proteomes" id="UP001497383">
    <property type="component" value="Chromosome 5"/>
</dbReference>
<name>A0ABP0ZPX5_9ASCO</name>
<dbReference type="EMBL" id="OZ022409">
    <property type="protein sequence ID" value="CAK9440318.1"/>
    <property type="molecule type" value="Genomic_DNA"/>
</dbReference>
<feature type="compositionally biased region" description="Low complexity" evidence="1">
    <location>
        <begin position="98"/>
        <end position="111"/>
    </location>
</feature>
<sequence>MSTVTITGRSKCAQPPFAEDQLLAIIEDKKEIDPTELVAVIGQALDRSSSKHKFIVHFTNFYIGQQDLDLKIDTDFAAFWDSAKDGCVTVQIKKESLKSSSSPGVSKGSAGAEKDTKLESGESQMQAAEEVNGEDKETAPSATAAEEEVGGASAQVTAAGGDQIESHQENVIGKEGPAGVQIPPNASVSALLITVYWISL</sequence>
<evidence type="ECO:0000313" key="3">
    <source>
        <dbReference type="Proteomes" id="UP001497383"/>
    </source>
</evidence>
<proteinExistence type="predicted"/>
<evidence type="ECO:0000313" key="2">
    <source>
        <dbReference type="EMBL" id="CAK9440318.1"/>
    </source>
</evidence>
<dbReference type="Pfam" id="PF03645">
    <property type="entry name" value="Tctex-1"/>
    <property type="match status" value="1"/>
</dbReference>
<dbReference type="RefSeq" id="XP_066831356.1">
    <property type="nucleotide sequence ID" value="XM_066974637.1"/>
</dbReference>
<dbReference type="InterPro" id="IPR005334">
    <property type="entry name" value="Tctex-1-like"/>
</dbReference>